<accession>A0A6J5Z9W7</accession>
<dbReference type="GO" id="GO:0006506">
    <property type="term" value="P:GPI anchor biosynthetic process"/>
    <property type="evidence" value="ECO:0007669"/>
    <property type="project" value="TreeGrafter"/>
</dbReference>
<dbReference type="PANTHER" id="PTHR14859">
    <property type="entry name" value="CALCOFLUOR WHITE HYPERSENSITIVE PROTEIN PRECURSOR"/>
    <property type="match status" value="1"/>
</dbReference>
<gene>
    <name evidence="2" type="ORF">UFOPK3770_00597</name>
</gene>
<dbReference type="InterPro" id="IPR036691">
    <property type="entry name" value="Endo/exonu/phosph_ase_sf"/>
</dbReference>
<reference evidence="2" key="1">
    <citation type="submission" date="2020-05" db="EMBL/GenBank/DDBJ databases">
        <authorList>
            <person name="Chiriac C."/>
            <person name="Salcher M."/>
            <person name="Ghai R."/>
            <person name="Kavagutti S V."/>
        </authorList>
    </citation>
    <scope>NUCLEOTIDE SEQUENCE</scope>
</reference>
<dbReference type="Gene3D" id="3.60.10.10">
    <property type="entry name" value="Endonuclease/exonuclease/phosphatase"/>
    <property type="match status" value="1"/>
</dbReference>
<dbReference type="AlphaFoldDB" id="A0A6J5Z9W7"/>
<evidence type="ECO:0000259" key="1">
    <source>
        <dbReference type="Pfam" id="PF03372"/>
    </source>
</evidence>
<protein>
    <submittedName>
        <fullName evidence="2">Unannotated protein</fullName>
    </submittedName>
</protein>
<dbReference type="InterPro" id="IPR005135">
    <property type="entry name" value="Endo/exonuclease/phosphatase"/>
</dbReference>
<dbReference type="SUPFAM" id="SSF56219">
    <property type="entry name" value="DNase I-like"/>
    <property type="match status" value="1"/>
</dbReference>
<name>A0A6J5Z9W7_9ZZZZ</name>
<dbReference type="GO" id="GO:0016020">
    <property type="term" value="C:membrane"/>
    <property type="evidence" value="ECO:0007669"/>
    <property type="project" value="GOC"/>
</dbReference>
<sequence>MRVATWNILHGMAIAGESAGQIALEGIDALSNLGLDLLALQEVDRNQERSGFSHVTANIARTANLPYWLFVPTLIGTPGSTWATAHDEHINRNDNNSQDQSAQPQYGISLLSKYELIDVEVLRFKASRVRLPLLLPNRKIMTISDEPRVGLLATVVTPQGKVHIATGHLSFVPIVNARQLRHLARALKARAHQQPALLLGDLNIPGKLASRIANIQPLVTAKTFPNGNPKIQFDHILGLNISDIDVQQSLATAQSLAMPISDHQLLMVDVEA</sequence>
<evidence type="ECO:0000313" key="2">
    <source>
        <dbReference type="EMBL" id="CAB4336363.1"/>
    </source>
</evidence>
<dbReference type="GO" id="GO:0003824">
    <property type="term" value="F:catalytic activity"/>
    <property type="evidence" value="ECO:0007669"/>
    <property type="project" value="InterPro"/>
</dbReference>
<feature type="domain" description="Endonuclease/exonuclease/phosphatase" evidence="1">
    <location>
        <begin position="4"/>
        <end position="237"/>
    </location>
</feature>
<organism evidence="2">
    <name type="scientific">freshwater metagenome</name>
    <dbReference type="NCBI Taxonomy" id="449393"/>
    <lineage>
        <taxon>unclassified sequences</taxon>
        <taxon>metagenomes</taxon>
        <taxon>ecological metagenomes</taxon>
    </lineage>
</organism>
<dbReference type="InterPro" id="IPR051916">
    <property type="entry name" value="GPI-anchor_lipid_remodeler"/>
</dbReference>
<dbReference type="EMBL" id="CAESAJ010000049">
    <property type="protein sequence ID" value="CAB4336363.1"/>
    <property type="molecule type" value="Genomic_DNA"/>
</dbReference>
<dbReference type="PANTHER" id="PTHR14859:SF15">
    <property type="entry name" value="ENDONUCLEASE_EXONUCLEASE_PHOSPHATASE DOMAIN-CONTAINING PROTEIN"/>
    <property type="match status" value="1"/>
</dbReference>
<proteinExistence type="predicted"/>
<dbReference type="Pfam" id="PF03372">
    <property type="entry name" value="Exo_endo_phos"/>
    <property type="match status" value="1"/>
</dbReference>